<evidence type="ECO:0000313" key="2">
    <source>
        <dbReference type="EMBL" id="CAD7458288.1"/>
    </source>
</evidence>
<name>A0A7R9IH27_9NEOP</name>
<accession>A0A7R9IH27</accession>
<gene>
    <name evidence="2" type="ORF">TTEB3V08_LOCUS6271</name>
</gene>
<feature type="region of interest" description="Disordered" evidence="1">
    <location>
        <begin position="33"/>
        <end position="64"/>
    </location>
</feature>
<protein>
    <submittedName>
        <fullName evidence="2">Uncharacterized protein</fullName>
    </submittedName>
</protein>
<dbReference type="EMBL" id="OE002178">
    <property type="protein sequence ID" value="CAD7458288.1"/>
    <property type="molecule type" value="Genomic_DNA"/>
</dbReference>
<sequence>MEWASFAYETGLFHSIAEVSPSGYSMRVELTSAARRPERKAADLPSSATHDKHTAQQRGLNIGN</sequence>
<evidence type="ECO:0000256" key="1">
    <source>
        <dbReference type="SAM" id="MobiDB-lite"/>
    </source>
</evidence>
<reference evidence="2" key="1">
    <citation type="submission" date="2020-11" db="EMBL/GenBank/DDBJ databases">
        <authorList>
            <person name="Tran Van P."/>
        </authorList>
    </citation>
    <scope>NUCLEOTIDE SEQUENCE</scope>
</reference>
<proteinExistence type="predicted"/>
<organism evidence="2">
    <name type="scientific">Timema tahoe</name>
    <dbReference type="NCBI Taxonomy" id="61484"/>
    <lineage>
        <taxon>Eukaryota</taxon>
        <taxon>Metazoa</taxon>
        <taxon>Ecdysozoa</taxon>
        <taxon>Arthropoda</taxon>
        <taxon>Hexapoda</taxon>
        <taxon>Insecta</taxon>
        <taxon>Pterygota</taxon>
        <taxon>Neoptera</taxon>
        <taxon>Polyneoptera</taxon>
        <taxon>Phasmatodea</taxon>
        <taxon>Timematodea</taxon>
        <taxon>Timematoidea</taxon>
        <taxon>Timematidae</taxon>
        <taxon>Timema</taxon>
    </lineage>
</organism>
<dbReference type="AlphaFoldDB" id="A0A7R9IH27"/>